<feature type="transmembrane region" description="Helical" evidence="2">
    <location>
        <begin position="48"/>
        <end position="68"/>
    </location>
</feature>
<dbReference type="OrthoDB" id="5804279at2759"/>
<dbReference type="PANTHER" id="PTHR12490:SF4">
    <property type="entry name" value="GSK3B-INTERACTING PROTEIN"/>
    <property type="match status" value="1"/>
</dbReference>
<dbReference type="InterPro" id="IPR007967">
    <property type="entry name" value="GSKIP_dom"/>
</dbReference>
<dbReference type="Gene3D" id="3.30.2280.10">
    <property type="entry name" value="Hypothetical protein (hspc210)"/>
    <property type="match status" value="1"/>
</dbReference>
<reference evidence="4 6" key="2">
    <citation type="submission" date="2018-11" db="EMBL/GenBank/DDBJ databases">
        <authorList>
            <consortium name="Pathogen Informatics"/>
        </authorList>
    </citation>
    <scope>NUCLEOTIDE SEQUENCE [LARGE SCALE GENOMIC DNA]</scope>
</reference>
<dbReference type="EMBL" id="UYYG01001176">
    <property type="protein sequence ID" value="VDN59076.1"/>
    <property type="molecule type" value="Genomic_DNA"/>
</dbReference>
<sequence length="140" mass="16425">MVSWTESSQLNLIGDTKLVIEEISFAVKEISISNKLPQAPDLYQTRDLIFLVFIAPIFQILTGTKYCVEITHRGWRVTSNEYDNMHGDFEQLQLHIRYYESIYELLSALSPEYRKKFSDCLVEKLMEVKTQQLVENKKNK</sequence>
<evidence type="ECO:0000313" key="5">
    <source>
        <dbReference type="Proteomes" id="UP000038040"/>
    </source>
</evidence>
<evidence type="ECO:0000313" key="4">
    <source>
        <dbReference type="EMBL" id="VDN59076.1"/>
    </source>
</evidence>
<dbReference type="SUPFAM" id="SSF103107">
    <property type="entry name" value="Hypothetical protein c14orf129, hspc210"/>
    <property type="match status" value="1"/>
</dbReference>
<keyword evidence="6" id="KW-1185">Reference proteome</keyword>
<protein>
    <submittedName>
        <fullName evidence="7">DUF727 domain-containing protein</fullName>
    </submittedName>
</protein>
<dbReference type="WBParaSite" id="DME_0000525001-mRNA-1">
    <property type="protein sequence ID" value="DME_0000525001-mRNA-1"/>
    <property type="gene ID" value="DME_0000525001"/>
</dbReference>
<evidence type="ECO:0000313" key="6">
    <source>
        <dbReference type="Proteomes" id="UP000274756"/>
    </source>
</evidence>
<organism evidence="5 7">
    <name type="scientific">Dracunculus medinensis</name>
    <name type="common">Guinea worm</name>
    <dbReference type="NCBI Taxonomy" id="318479"/>
    <lineage>
        <taxon>Eukaryota</taxon>
        <taxon>Metazoa</taxon>
        <taxon>Ecdysozoa</taxon>
        <taxon>Nematoda</taxon>
        <taxon>Chromadorea</taxon>
        <taxon>Rhabditida</taxon>
        <taxon>Spirurina</taxon>
        <taxon>Dracunculoidea</taxon>
        <taxon>Dracunculidae</taxon>
        <taxon>Dracunculus</taxon>
    </lineage>
</organism>
<dbReference type="GO" id="GO:0060828">
    <property type="term" value="P:regulation of canonical Wnt signaling pathway"/>
    <property type="evidence" value="ECO:0007669"/>
    <property type="project" value="InterPro"/>
</dbReference>
<dbReference type="PANTHER" id="PTHR12490">
    <property type="entry name" value="GSK3B-INTERACTING PROTEIN"/>
    <property type="match status" value="1"/>
</dbReference>
<dbReference type="InterPro" id="IPR023231">
    <property type="entry name" value="GSKIP_dom_sf"/>
</dbReference>
<accession>A0A0N4UD63</accession>
<dbReference type="GO" id="GO:0005737">
    <property type="term" value="C:cytoplasm"/>
    <property type="evidence" value="ECO:0007669"/>
    <property type="project" value="TreeGrafter"/>
</dbReference>
<keyword evidence="2" id="KW-1133">Transmembrane helix</keyword>
<evidence type="ECO:0000256" key="2">
    <source>
        <dbReference type="SAM" id="Phobius"/>
    </source>
</evidence>
<dbReference type="Proteomes" id="UP000038040">
    <property type="component" value="Unplaced"/>
</dbReference>
<gene>
    <name evidence="4" type="ORF">DME_LOCUS9049</name>
</gene>
<comment type="similarity">
    <text evidence="1">Belongs to the GSKIP family.</text>
</comment>
<evidence type="ECO:0000256" key="1">
    <source>
        <dbReference type="ARBA" id="ARBA00009571"/>
    </source>
</evidence>
<proteinExistence type="inferred from homology"/>
<keyword evidence="2" id="KW-0812">Transmembrane</keyword>
<dbReference type="Proteomes" id="UP000274756">
    <property type="component" value="Unassembled WGS sequence"/>
</dbReference>
<dbReference type="Pfam" id="PF05303">
    <property type="entry name" value="GSKIP_dom"/>
    <property type="match status" value="1"/>
</dbReference>
<keyword evidence="2" id="KW-0472">Membrane</keyword>
<feature type="domain" description="GSKIP" evidence="3">
    <location>
        <begin position="17"/>
        <end position="127"/>
    </location>
</feature>
<dbReference type="GO" id="GO:0051018">
    <property type="term" value="F:protein kinase A binding"/>
    <property type="evidence" value="ECO:0007669"/>
    <property type="project" value="TreeGrafter"/>
</dbReference>
<dbReference type="AlphaFoldDB" id="A0A0N4UD63"/>
<dbReference type="GO" id="GO:0019207">
    <property type="term" value="F:kinase regulator activity"/>
    <property type="evidence" value="ECO:0007669"/>
    <property type="project" value="TreeGrafter"/>
</dbReference>
<evidence type="ECO:0000259" key="3">
    <source>
        <dbReference type="Pfam" id="PF05303"/>
    </source>
</evidence>
<name>A0A0N4UD63_DRAME</name>
<dbReference type="InterPro" id="IPR037395">
    <property type="entry name" value="GSKIP"/>
</dbReference>
<evidence type="ECO:0000313" key="7">
    <source>
        <dbReference type="WBParaSite" id="DME_0000525001-mRNA-1"/>
    </source>
</evidence>
<reference evidence="7" key="1">
    <citation type="submission" date="2017-02" db="UniProtKB">
        <authorList>
            <consortium name="WormBaseParasite"/>
        </authorList>
    </citation>
    <scope>IDENTIFICATION</scope>
</reference>